<comment type="caution">
    <text evidence="2">The sequence shown here is derived from an EMBL/GenBank/DDBJ whole genome shotgun (WGS) entry which is preliminary data.</text>
</comment>
<keyword evidence="1" id="KW-0472">Membrane</keyword>
<evidence type="ECO:0000313" key="2">
    <source>
        <dbReference type="EMBL" id="KFH46624.1"/>
    </source>
</evidence>
<feature type="transmembrane region" description="Helical" evidence="1">
    <location>
        <begin position="1013"/>
        <end position="1033"/>
    </location>
</feature>
<dbReference type="PANTHER" id="PTHR37544:SF3">
    <property type="entry name" value="SPRAY"/>
    <property type="match status" value="1"/>
</dbReference>
<evidence type="ECO:0000256" key="1">
    <source>
        <dbReference type="SAM" id="Phobius"/>
    </source>
</evidence>
<feature type="transmembrane region" description="Helical" evidence="1">
    <location>
        <begin position="6"/>
        <end position="24"/>
    </location>
</feature>
<reference evidence="3" key="1">
    <citation type="journal article" date="2014" name="Genome Announc.">
        <title>Genome sequence and annotation of Acremonium chrysogenum, producer of the beta-lactam antibiotic cephalosporin C.</title>
        <authorList>
            <person name="Terfehr D."/>
            <person name="Dahlmann T.A."/>
            <person name="Specht T."/>
            <person name="Zadra I."/>
            <person name="Kuernsteiner H."/>
            <person name="Kueck U."/>
        </authorList>
    </citation>
    <scope>NUCLEOTIDE SEQUENCE [LARGE SCALE GENOMIC DNA]</scope>
    <source>
        <strain evidence="3">ATCC 11550 / CBS 779.69 / DSM 880 / IAM 14645 / JCM 23072 / IMI 49137</strain>
    </source>
</reference>
<dbReference type="STRING" id="857340.A0A086TB92"/>
<keyword evidence="1" id="KW-0812">Transmembrane</keyword>
<evidence type="ECO:0000313" key="3">
    <source>
        <dbReference type="Proteomes" id="UP000029964"/>
    </source>
</evidence>
<protein>
    <submittedName>
        <fullName evidence="2">Uncharacterized protein</fullName>
    </submittedName>
</protein>
<accession>A0A086TB92</accession>
<keyword evidence="1" id="KW-1133">Transmembrane helix</keyword>
<name>A0A086TB92_HAPC1</name>
<proteinExistence type="predicted"/>
<feature type="transmembrane region" description="Helical" evidence="1">
    <location>
        <begin position="585"/>
        <end position="607"/>
    </location>
</feature>
<sequence>MLSYLYGPNVVAVLYSLLWSWLDLDAKRMQPWFELSKPEGALAEDSLFLDYPFGFVAFVPFKAAKKRHWGTFLSGLAMVLVFWLITPLQSSLLGTDEVSHTEVMEIGNRSELVPVEDQVSVLGPEVMSHGYSVAWLGQRLPPFMTSDYGLLPFYSSDDPAPSSSTSNWTASTMKYSTELDCWPAEFSPNGPLEKKTYTFKSGKGCKYDFIIPNWQNYSMNYIGYTTSPHSSYWIGGPDCPPTPDTMHMFLAVWVYASGAENITQTPDLDITALYCKPSYYKQHVQVSIPSGSWVPIESSVQQLKEREELGPEEFNATAFEFLLANGYDDNFEERDQPFSMVVEQTPQVEGSRIMKPISNMVGFALAGQDRPTSDYGDSKVLHDAFTRAHKYLFSVALDHLLTNQTSISNTTATSTFYLSGIVVSRPISMAVEGLLIFVAVLAAILLWLCHTSPCHLTSNPSSINRLIDIFRGSPEIVKLFDSADCAQEELLLKRFPNERFRLCADDDHGTPVIRVIPGSTGNPSEQKLDSSAKPYKPIKPFAMRRDVGLLFVAILIGAASGLAYMKQEEERQTGLHRPSQNFELMQILENFVPTIFATLIEPFWVLLNRLLCVLQPFDELCAGNTKPSRSIDTTYTSIPPQLVVWRAIKSRHLLLVMVCSMALLANVMAVSLGALLNEAPIIATYPEVFKPVISTRFSSDAVENFGTYLRERRTKTTQTQDHSYIAMANITSGIVLPPWVSTEFFFQPHELPEQSNNETSDRHSLITRGFGANLNCTAVPTSEIPTDLEPENPYYPTECGDDILLENARAQFRNPDMTRSSGQSSVEFVKTLTNAVGPMPCDVPLTLGWGRTPRGELENGTAQASFAICRPILETAMFNVTIDSSGYVFSYIRTTDDRAPVDPPGSKNITDTMLAYANYQVNQGASVWHNDTVTRDWMSYLVVVRNGSRYMLDPKEPVPDPDDMIPLYTDAYRMLFSILLGLNLHLFEPPSESEHVDGIRFTEQTKIFLDGPAFIITMVVLALNIVGSIIFYARPIAFALPRMPTTIGSVLAYVAPSGVVAGQQPSRTFSFGRYIGLDGGVHTGIEMDPHVMPLDPASLLGQKKGVAKLVPFLDRKNVKNVDLSREGGCFAKGNDRSIGG</sequence>
<dbReference type="HOGENOM" id="CLU_007916_0_0_1"/>
<gene>
    <name evidence="2" type="ORF">ACRE_025630</name>
</gene>
<feature type="transmembrane region" description="Helical" evidence="1">
    <location>
        <begin position="547"/>
        <end position="565"/>
    </location>
</feature>
<dbReference type="Pfam" id="PF11915">
    <property type="entry name" value="DUF3433"/>
    <property type="match status" value="2"/>
</dbReference>
<feature type="transmembrane region" description="Helical" evidence="1">
    <location>
        <begin position="69"/>
        <end position="86"/>
    </location>
</feature>
<dbReference type="AlphaFoldDB" id="A0A086TB92"/>
<feature type="transmembrane region" description="Helical" evidence="1">
    <location>
        <begin position="653"/>
        <end position="676"/>
    </location>
</feature>
<dbReference type="PANTHER" id="PTHR37544">
    <property type="entry name" value="SPRAY-RELATED"/>
    <property type="match status" value="1"/>
</dbReference>
<feature type="transmembrane region" description="Helical" evidence="1">
    <location>
        <begin position="427"/>
        <end position="449"/>
    </location>
</feature>
<dbReference type="OrthoDB" id="3248909at2759"/>
<dbReference type="Proteomes" id="UP000029964">
    <property type="component" value="Unassembled WGS sequence"/>
</dbReference>
<dbReference type="EMBL" id="JPKY01000017">
    <property type="protein sequence ID" value="KFH46624.1"/>
    <property type="molecule type" value="Genomic_DNA"/>
</dbReference>
<keyword evidence="3" id="KW-1185">Reference proteome</keyword>
<dbReference type="InterPro" id="IPR021840">
    <property type="entry name" value="DUF3433"/>
</dbReference>
<organism evidence="2 3">
    <name type="scientific">Hapsidospora chrysogenum (strain ATCC 11550 / CBS 779.69 / DSM 880 / IAM 14645 / JCM 23072 / IMI 49137)</name>
    <name type="common">Acremonium chrysogenum</name>
    <dbReference type="NCBI Taxonomy" id="857340"/>
    <lineage>
        <taxon>Eukaryota</taxon>
        <taxon>Fungi</taxon>
        <taxon>Dikarya</taxon>
        <taxon>Ascomycota</taxon>
        <taxon>Pezizomycotina</taxon>
        <taxon>Sordariomycetes</taxon>
        <taxon>Hypocreomycetidae</taxon>
        <taxon>Hypocreales</taxon>
        <taxon>Bionectriaceae</taxon>
        <taxon>Hapsidospora</taxon>
    </lineage>
</organism>